<dbReference type="STRING" id="1122133.SAMN02745157_4172"/>
<evidence type="ECO:0000256" key="1">
    <source>
        <dbReference type="SAM" id="SignalP"/>
    </source>
</evidence>
<dbReference type="RefSeq" id="WP_073056973.1">
    <property type="nucleotide sequence ID" value="NZ_FQUP01000004.1"/>
</dbReference>
<dbReference type="PROSITE" id="PS00018">
    <property type="entry name" value="EF_HAND_1"/>
    <property type="match status" value="1"/>
</dbReference>
<dbReference type="InterPro" id="IPR018247">
    <property type="entry name" value="EF_Hand_1_Ca_BS"/>
</dbReference>
<proteinExistence type="predicted"/>
<accession>A0A1M5JDJ6</accession>
<feature type="signal peptide" evidence="1">
    <location>
        <begin position="1"/>
        <end position="20"/>
    </location>
</feature>
<name>A0A1M5JDJ6_9HYPH</name>
<evidence type="ECO:0000313" key="2">
    <source>
        <dbReference type="EMBL" id="SHG38340.1"/>
    </source>
</evidence>
<protein>
    <submittedName>
        <fullName evidence="2">ABC-type uncharacterized transport system, substrate-binding protein</fullName>
    </submittedName>
</protein>
<keyword evidence="1" id="KW-0732">Signal</keyword>
<feature type="chain" id="PRO_5012748007" evidence="1">
    <location>
        <begin position="21"/>
        <end position="216"/>
    </location>
</feature>
<organism evidence="2 3">
    <name type="scientific">Kaistia soli DSM 19436</name>
    <dbReference type="NCBI Taxonomy" id="1122133"/>
    <lineage>
        <taxon>Bacteria</taxon>
        <taxon>Pseudomonadati</taxon>
        <taxon>Pseudomonadota</taxon>
        <taxon>Alphaproteobacteria</taxon>
        <taxon>Hyphomicrobiales</taxon>
        <taxon>Kaistiaceae</taxon>
        <taxon>Kaistia</taxon>
    </lineage>
</organism>
<evidence type="ECO:0000313" key="3">
    <source>
        <dbReference type="Proteomes" id="UP000184485"/>
    </source>
</evidence>
<keyword evidence="3" id="KW-1185">Reference proteome</keyword>
<dbReference type="Proteomes" id="UP000184485">
    <property type="component" value="Unassembled WGS sequence"/>
</dbReference>
<gene>
    <name evidence="2" type="ORF">SAMN02745157_4172</name>
</gene>
<dbReference type="Pfam" id="PF06226">
    <property type="entry name" value="DUF1007"/>
    <property type="match status" value="1"/>
</dbReference>
<reference evidence="2 3" key="1">
    <citation type="submission" date="2016-11" db="EMBL/GenBank/DDBJ databases">
        <authorList>
            <person name="Jaros S."/>
            <person name="Januszkiewicz K."/>
            <person name="Wedrychowicz H."/>
        </authorList>
    </citation>
    <scope>NUCLEOTIDE SEQUENCE [LARGE SCALE GENOMIC DNA]</scope>
    <source>
        <strain evidence="2 3">DSM 19436</strain>
    </source>
</reference>
<dbReference type="EMBL" id="FQUP01000004">
    <property type="protein sequence ID" value="SHG38340.1"/>
    <property type="molecule type" value="Genomic_DNA"/>
</dbReference>
<sequence length="216" mass="23654">MLNRRLLLAFALLSAGMATASAHPHVFVDAREEIVFDATGKMTAIRHSWQFDEAFTAFAVQGLDANGDGKLSDDELQPLAKVNVDSLKEYRYFTNLKVGDKHVPVNFPSEYWLDFHGGRLTLFYTLPIRTPIAPGPHATLEVFDPEYFVAFSFVKNHEITLNGAPAGCKATVRPPHELDDATMAQLAAIPADQHDLPQELADAASSLSTLITIGCS</sequence>
<dbReference type="InterPro" id="IPR010412">
    <property type="entry name" value="DUF1007"/>
</dbReference>
<dbReference type="AlphaFoldDB" id="A0A1M5JDJ6"/>